<evidence type="ECO:0000256" key="1">
    <source>
        <dbReference type="ARBA" id="ARBA00012493"/>
    </source>
</evidence>
<evidence type="ECO:0000256" key="7">
    <source>
        <dbReference type="ARBA" id="ARBA00022918"/>
    </source>
</evidence>
<dbReference type="InterPro" id="IPR050951">
    <property type="entry name" value="Retrovirus_Pol_polyprotein"/>
</dbReference>
<dbReference type="InterPro" id="IPR000477">
    <property type="entry name" value="RT_dom"/>
</dbReference>
<comment type="caution">
    <text evidence="10">The sequence shown here is derived from an EMBL/GenBank/DDBJ whole genome shotgun (WGS) entry which is preliminary data.</text>
</comment>
<dbReference type="GO" id="GO:0003964">
    <property type="term" value="F:RNA-directed DNA polymerase activity"/>
    <property type="evidence" value="ECO:0007669"/>
    <property type="project" value="UniProtKB-EC"/>
</dbReference>
<dbReference type="InterPro" id="IPR043502">
    <property type="entry name" value="DNA/RNA_pol_sf"/>
</dbReference>
<dbReference type="GO" id="GO:0042575">
    <property type="term" value="C:DNA polymerase complex"/>
    <property type="evidence" value="ECO:0007669"/>
    <property type="project" value="UniProtKB-ARBA"/>
</dbReference>
<dbReference type="EC" id="2.7.7.49" evidence="1"/>
<accession>A0A4Y2K9G7</accession>
<reference evidence="10 11" key="1">
    <citation type="journal article" date="2019" name="Sci. Rep.">
        <title>Orb-weaving spider Araneus ventricosus genome elucidates the spidroin gene catalogue.</title>
        <authorList>
            <person name="Kono N."/>
            <person name="Nakamura H."/>
            <person name="Ohtoshi R."/>
            <person name="Moran D.A.P."/>
            <person name="Shinohara A."/>
            <person name="Yoshida Y."/>
            <person name="Fujiwara M."/>
            <person name="Mori M."/>
            <person name="Tomita M."/>
            <person name="Arakawa K."/>
        </authorList>
    </citation>
    <scope>NUCLEOTIDE SEQUENCE [LARGE SCALE GENOMIC DNA]</scope>
</reference>
<evidence type="ECO:0000256" key="5">
    <source>
        <dbReference type="ARBA" id="ARBA00022759"/>
    </source>
</evidence>
<dbReference type="EMBL" id="BGPR01004363">
    <property type="protein sequence ID" value="GBM98854.1"/>
    <property type="molecule type" value="Genomic_DNA"/>
</dbReference>
<dbReference type="GO" id="GO:0003676">
    <property type="term" value="F:nucleic acid binding"/>
    <property type="evidence" value="ECO:0007669"/>
    <property type="project" value="InterPro"/>
</dbReference>
<dbReference type="CDD" id="cd01647">
    <property type="entry name" value="RT_LTR"/>
    <property type="match status" value="1"/>
</dbReference>
<feature type="domain" description="Reverse transcriptase" evidence="8">
    <location>
        <begin position="1"/>
        <end position="89"/>
    </location>
</feature>
<dbReference type="FunFam" id="1.10.340.70:FF:000001">
    <property type="entry name" value="Retrovirus-related Pol polyprotein from transposon gypsy-like Protein"/>
    <property type="match status" value="1"/>
</dbReference>
<evidence type="ECO:0000259" key="8">
    <source>
        <dbReference type="PROSITE" id="PS50878"/>
    </source>
</evidence>
<dbReference type="FunFam" id="3.30.70.270:FF:000003">
    <property type="entry name" value="Transposon Ty3-G Gag-Pol polyprotein"/>
    <property type="match status" value="1"/>
</dbReference>
<dbReference type="Pfam" id="PF17921">
    <property type="entry name" value="Integrase_H2C2"/>
    <property type="match status" value="1"/>
</dbReference>
<keyword evidence="4" id="KW-0540">Nuclease</keyword>
<evidence type="ECO:0000259" key="9">
    <source>
        <dbReference type="PROSITE" id="PS50994"/>
    </source>
</evidence>
<dbReference type="Pfam" id="PF00078">
    <property type="entry name" value="RVT_1"/>
    <property type="match status" value="1"/>
</dbReference>
<gene>
    <name evidence="10" type="primary">POL_784</name>
    <name evidence="10" type="ORF">AVEN_141085_1</name>
</gene>
<evidence type="ECO:0000256" key="4">
    <source>
        <dbReference type="ARBA" id="ARBA00022722"/>
    </source>
</evidence>
<feature type="domain" description="Integrase catalytic" evidence="9">
    <location>
        <begin position="201"/>
        <end position="369"/>
    </location>
</feature>
<evidence type="ECO:0000256" key="2">
    <source>
        <dbReference type="ARBA" id="ARBA00022679"/>
    </source>
</evidence>
<proteinExistence type="predicted"/>
<evidence type="ECO:0000256" key="6">
    <source>
        <dbReference type="ARBA" id="ARBA00022801"/>
    </source>
</evidence>
<dbReference type="InterPro" id="IPR036397">
    <property type="entry name" value="RNaseH_sf"/>
</dbReference>
<protein>
    <recommendedName>
        <fullName evidence="1">RNA-directed DNA polymerase</fullName>
        <ecNumber evidence="1">2.7.7.49</ecNumber>
    </recommendedName>
</protein>
<organism evidence="10 11">
    <name type="scientific">Araneus ventricosus</name>
    <name type="common">Orbweaver spider</name>
    <name type="synonym">Epeira ventricosa</name>
    <dbReference type="NCBI Taxonomy" id="182803"/>
    <lineage>
        <taxon>Eukaryota</taxon>
        <taxon>Metazoa</taxon>
        <taxon>Ecdysozoa</taxon>
        <taxon>Arthropoda</taxon>
        <taxon>Chelicerata</taxon>
        <taxon>Arachnida</taxon>
        <taxon>Araneae</taxon>
        <taxon>Araneomorphae</taxon>
        <taxon>Entelegynae</taxon>
        <taxon>Araneoidea</taxon>
        <taxon>Araneidae</taxon>
        <taxon>Araneus</taxon>
    </lineage>
</organism>
<dbReference type="InterPro" id="IPR041588">
    <property type="entry name" value="Integrase_H2C2"/>
</dbReference>
<dbReference type="PANTHER" id="PTHR37984">
    <property type="entry name" value="PROTEIN CBG26694"/>
    <property type="match status" value="1"/>
</dbReference>
<dbReference type="SUPFAM" id="SSF56672">
    <property type="entry name" value="DNA/RNA polymerases"/>
    <property type="match status" value="1"/>
</dbReference>
<keyword evidence="2" id="KW-0808">Transferase</keyword>
<dbReference type="SUPFAM" id="SSF53098">
    <property type="entry name" value="Ribonuclease H-like"/>
    <property type="match status" value="1"/>
</dbReference>
<keyword evidence="6" id="KW-0378">Hydrolase</keyword>
<dbReference type="Proteomes" id="UP000499080">
    <property type="component" value="Unassembled WGS sequence"/>
</dbReference>
<keyword evidence="7" id="KW-0695">RNA-directed DNA polymerase</keyword>
<dbReference type="Gene3D" id="3.30.70.270">
    <property type="match status" value="1"/>
</dbReference>
<dbReference type="OrthoDB" id="10060729at2759"/>
<dbReference type="InterPro" id="IPR043128">
    <property type="entry name" value="Rev_trsase/Diguanyl_cyclase"/>
</dbReference>
<evidence type="ECO:0000313" key="11">
    <source>
        <dbReference type="Proteomes" id="UP000499080"/>
    </source>
</evidence>
<sequence>MPVALCNAPATFERLMETVLRGLSSEACLVYLDDIIVVGPTFEEHLNNLRKVFQRLQKANLKLNPKKCRFFQKEALTSAPILTYLRIDKDFILDTDASNEGIGDVLSQNIGNEERAIAYFSKTLDGVLYRMWRSDDGNSCRWQLILPKSKIPEVLRETHDSASGGHFGIMKTLSKTRERFYWDRLRADVGKWFRECHACGVRKGPKTRTKGRLQRYNVGATFERMALDILGPFPVTTKGNRYILVLMDYFIAIPDQEASTVAELVRSWISGYGVPMILHSGQGTNFNSTLFTNLCKLLGILKTRTTALHLESDGLVERFNRTILNHLSLFVSRNQTDWDTHLPLFLLAYRSADHQVAGLTRAEMLFGRTLRLLSDILFGRPSELPSSPNEYMKNLETRLESVHAFPRERIKLASERMKTSYDSIATDHHFKEGDLVWMYNPKRRRGLSPKLQQNWEGPYTVENKFERCFLQGTEVLSNLKLSTYFY</sequence>
<evidence type="ECO:0000313" key="10">
    <source>
        <dbReference type="EMBL" id="GBM98854.1"/>
    </source>
</evidence>
<dbReference type="InterPro" id="IPR041373">
    <property type="entry name" value="RT_RNaseH"/>
</dbReference>
<keyword evidence="5" id="KW-0255">Endonuclease</keyword>
<dbReference type="InterPro" id="IPR001584">
    <property type="entry name" value="Integrase_cat-core"/>
</dbReference>
<dbReference type="PROSITE" id="PS50994">
    <property type="entry name" value="INTEGRASE"/>
    <property type="match status" value="1"/>
</dbReference>
<dbReference type="FunFam" id="3.30.420.10:FF:000032">
    <property type="entry name" value="Retrovirus-related Pol polyprotein from transposon 297-like Protein"/>
    <property type="match status" value="1"/>
</dbReference>
<keyword evidence="11" id="KW-1185">Reference proteome</keyword>
<dbReference type="Gene3D" id="3.30.420.10">
    <property type="entry name" value="Ribonuclease H-like superfamily/Ribonuclease H"/>
    <property type="match status" value="1"/>
</dbReference>
<dbReference type="AlphaFoldDB" id="A0A4Y2K9G7"/>
<dbReference type="Gene3D" id="1.10.340.70">
    <property type="match status" value="1"/>
</dbReference>
<dbReference type="PANTHER" id="PTHR37984:SF15">
    <property type="entry name" value="INTEGRASE CATALYTIC DOMAIN-CONTAINING PROTEIN"/>
    <property type="match status" value="1"/>
</dbReference>
<dbReference type="PROSITE" id="PS50878">
    <property type="entry name" value="RT_POL"/>
    <property type="match status" value="1"/>
</dbReference>
<evidence type="ECO:0000256" key="3">
    <source>
        <dbReference type="ARBA" id="ARBA00022695"/>
    </source>
</evidence>
<dbReference type="Pfam" id="PF17917">
    <property type="entry name" value="RT_RNaseH"/>
    <property type="match status" value="1"/>
</dbReference>
<dbReference type="InterPro" id="IPR012337">
    <property type="entry name" value="RNaseH-like_sf"/>
</dbReference>
<keyword evidence="3" id="KW-0548">Nucleotidyltransferase</keyword>
<name>A0A4Y2K9G7_ARAVE</name>
<dbReference type="GO" id="GO:0015074">
    <property type="term" value="P:DNA integration"/>
    <property type="evidence" value="ECO:0007669"/>
    <property type="project" value="InterPro"/>
</dbReference>